<gene>
    <name evidence="1" type="ORF">ONOHIMFI_00012</name>
</gene>
<proteinExistence type="predicted"/>
<organism evidence="1">
    <name type="scientific">Candidatus Methanogaster sp. ANME-2c ERB4</name>
    <dbReference type="NCBI Taxonomy" id="2759911"/>
    <lineage>
        <taxon>Archaea</taxon>
        <taxon>Methanobacteriati</taxon>
        <taxon>Methanobacteriota</taxon>
        <taxon>Stenosarchaea group</taxon>
        <taxon>Methanomicrobia</taxon>
        <taxon>Methanosarcinales</taxon>
        <taxon>ANME-2 cluster</taxon>
        <taxon>Candidatus Methanogasteraceae</taxon>
        <taxon>Candidatus Methanogaster</taxon>
    </lineage>
</organism>
<evidence type="ECO:0000313" key="1">
    <source>
        <dbReference type="EMBL" id="QNO47086.1"/>
    </source>
</evidence>
<dbReference type="AlphaFoldDB" id="A0A7G9YGF2"/>
<accession>A0A7G9YGF2</accession>
<name>A0A7G9YGF2_9EURY</name>
<dbReference type="EMBL" id="MT631240">
    <property type="protein sequence ID" value="QNO47086.1"/>
    <property type="molecule type" value="Genomic_DNA"/>
</dbReference>
<sequence length="746" mass="85611">MGLSSSIDGIGEREQLIVDVITDVKESKQSARRYFSTHDVPFSLRQYQTYLKAYKEKGINGLYDHREDGNARKIAPEIEHYLIGLLENNRELSVSDIISQLNKRFEIDVKPRTINNFRKTHGLERIIKPVSRIEEVQFAGFEIISALAYHTGIVDAWSDALKKHIESVKDTDLFKENRQLGADHSSERNKGRFTADYNKLNGVRTAKFDSIEEKIRHKDLSRLQLLDTQTKTILKKNLAVLSLPLITLNGSMRDINKSIGNALKQICGYNYKHATIDKYLRELKYLRISSNFIKATADFWIKFWAELNNEHPTLLCYYLDGNTKPIWSSKSCKKSKVTMLGRVMNCLEQVFVHDSFGNPTYFQTYSGNADLGNKALSLMEDIEDYLKAISSDGKVNRVMIMDSAANGVSTLRSIANSDYYFITLLNENQINPRKFKHIQPPVRYEHGDADLGECVVESIDSKEPGYIFECRGIIINWDKGKQTVAVTNLPTQIIDGSGVVKSYFDRWPSQELQFRSMKSAVSIHKVMGYGKKKIPDENMREKQEQVRKGIDKICSELKDVLDEIGGLDQELVPFYKEERLLKEKTIIKDGKREGDADTLSALEKCQKEINRIKRSISKLKKPHKAKFDKLQRLRKEWGRIQGKDYVYVVDVELDQLITCFRMSFVNLCNFFLSHCIKDGKMELQTLIQSFFMLGGSVTETTSERVITLNRNPKEPDMMGKLALGLDVLNSFNIMNIDGKKYSFQLM</sequence>
<reference evidence="1" key="1">
    <citation type="submission" date="2020-06" db="EMBL/GenBank/DDBJ databases">
        <title>Unique genomic features of the anaerobic methanotrophic archaea.</title>
        <authorList>
            <person name="Chadwick G.L."/>
            <person name="Skennerton C.T."/>
            <person name="Laso-Perez R."/>
            <person name="Leu A.O."/>
            <person name="Speth D.R."/>
            <person name="Yu H."/>
            <person name="Morgan-Lang C."/>
            <person name="Hatzenpichler R."/>
            <person name="Goudeau D."/>
            <person name="Malmstrom R."/>
            <person name="Brazelton W.J."/>
            <person name="Woyke T."/>
            <person name="Hallam S.J."/>
            <person name="Tyson G.W."/>
            <person name="Wegener G."/>
            <person name="Boetius A."/>
            <person name="Orphan V."/>
        </authorList>
    </citation>
    <scope>NUCLEOTIDE SEQUENCE</scope>
</reference>
<protein>
    <submittedName>
        <fullName evidence="1">Uncharacterized protein</fullName>
    </submittedName>
</protein>